<evidence type="ECO:0000256" key="3">
    <source>
        <dbReference type="ARBA" id="ARBA00023237"/>
    </source>
</evidence>
<evidence type="ECO:0000313" key="4">
    <source>
        <dbReference type="EMBL" id="MDE8698181.1"/>
    </source>
</evidence>
<evidence type="ECO:0000256" key="1">
    <source>
        <dbReference type="ARBA" id="ARBA00004442"/>
    </source>
</evidence>
<comment type="caution">
    <text evidence="4">The sequence shown here is derived from an EMBL/GenBank/DDBJ whole genome shotgun (WGS) entry which is preliminary data.</text>
</comment>
<accession>A0AAW6MA79</accession>
<dbReference type="InterPro" id="IPR036942">
    <property type="entry name" value="Beta-barrel_TonB_sf"/>
</dbReference>
<dbReference type="GO" id="GO:0009279">
    <property type="term" value="C:cell outer membrane"/>
    <property type="evidence" value="ECO:0007669"/>
    <property type="project" value="UniProtKB-SubCell"/>
</dbReference>
<comment type="subcellular location">
    <subcellularLocation>
        <location evidence="1">Cell outer membrane</location>
    </subcellularLocation>
</comment>
<proteinExistence type="predicted"/>
<protein>
    <submittedName>
        <fullName evidence="4">TonB-dependent receptor</fullName>
    </submittedName>
</protein>
<feature type="non-terminal residue" evidence="4">
    <location>
        <position position="1"/>
    </location>
</feature>
<keyword evidence="2" id="KW-0472">Membrane</keyword>
<gene>
    <name evidence="4" type="ORF">PZH42_29895</name>
</gene>
<reference evidence="4" key="1">
    <citation type="submission" date="2023-03" db="EMBL/GenBank/DDBJ databases">
        <title>DFI Biobank Strains.</title>
        <authorList>
            <person name="Mostad J."/>
            <person name="Paddock L."/>
            <person name="Medina S."/>
            <person name="Waligurski E."/>
            <person name="Barat B."/>
            <person name="Smith R."/>
            <person name="Burgo V."/>
            <person name="Metcalfe C."/>
            <person name="Woodson C."/>
            <person name="Sundararajan A."/>
            <person name="Ramaswamy R."/>
            <person name="Lin H."/>
            <person name="Pamer E.G."/>
        </authorList>
    </citation>
    <scope>NUCLEOTIDE SEQUENCE</scope>
    <source>
        <strain evidence="4">DFI.9.5</strain>
    </source>
</reference>
<dbReference type="SUPFAM" id="SSF56935">
    <property type="entry name" value="Porins"/>
    <property type="match status" value="1"/>
</dbReference>
<keyword evidence="4" id="KW-0675">Receptor</keyword>
<feature type="non-terminal residue" evidence="4">
    <location>
        <position position="99"/>
    </location>
</feature>
<sequence>ASIPITSGFEDTTTTYTNAGKVRNQGLEMSLHTINLTGELGWETNVTATYNKNKIKDLNSAVPYYINQINNSYVTMPAKDYPINAFYGYVTDGLFQNQA</sequence>
<organism evidence="4 5">
    <name type="scientific">Bacteroides cellulosilyticus</name>
    <dbReference type="NCBI Taxonomy" id="246787"/>
    <lineage>
        <taxon>Bacteria</taxon>
        <taxon>Pseudomonadati</taxon>
        <taxon>Bacteroidota</taxon>
        <taxon>Bacteroidia</taxon>
        <taxon>Bacteroidales</taxon>
        <taxon>Bacteroidaceae</taxon>
        <taxon>Bacteroides</taxon>
    </lineage>
</organism>
<keyword evidence="3" id="KW-0998">Cell outer membrane</keyword>
<evidence type="ECO:0000313" key="5">
    <source>
        <dbReference type="Proteomes" id="UP001221924"/>
    </source>
</evidence>
<evidence type="ECO:0000256" key="2">
    <source>
        <dbReference type="ARBA" id="ARBA00023136"/>
    </source>
</evidence>
<dbReference type="Proteomes" id="UP001221924">
    <property type="component" value="Unassembled WGS sequence"/>
</dbReference>
<name>A0AAW6MA79_9BACE</name>
<dbReference type="Gene3D" id="2.40.170.20">
    <property type="entry name" value="TonB-dependent receptor, beta-barrel domain"/>
    <property type="match status" value="1"/>
</dbReference>
<dbReference type="EMBL" id="JARFID010000833">
    <property type="protein sequence ID" value="MDE8698181.1"/>
    <property type="molecule type" value="Genomic_DNA"/>
</dbReference>
<dbReference type="AlphaFoldDB" id="A0AAW6MA79"/>